<organism evidence="1">
    <name type="scientific">marine sediment metagenome</name>
    <dbReference type="NCBI Taxonomy" id="412755"/>
    <lineage>
        <taxon>unclassified sequences</taxon>
        <taxon>metagenomes</taxon>
        <taxon>ecological metagenomes</taxon>
    </lineage>
</organism>
<evidence type="ECO:0000313" key="1">
    <source>
        <dbReference type="EMBL" id="KKK90371.1"/>
    </source>
</evidence>
<proteinExistence type="predicted"/>
<gene>
    <name evidence="1" type="ORF">LCGC14_2723700</name>
</gene>
<reference evidence="1" key="1">
    <citation type="journal article" date="2015" name="Nature">
        <title>Complex archaea that bridge the gap between prokaryotes and eukaryotes.</title>
        <authorList>
            <person name="Spang A."/>
            <person name="Saw J.H."/>
            <person name="Jorgensen S.L."/>
            <person name="Zaremba-Niedzwiedzka K."/>
            <person name="Martijn J."/>
            <person name="Lind A.E."/>
            <person name="van Eijk R."/>
            <person name="Schleper C."/>
            <person name="Guy L."/>
            <person name="Ettema T.J."/>
        </authorList>
    </citation>
    <scope>NUCLEOTIDE SEQUENCE</scope>
</reference>
<dbReference type="EMBL" id="LAZR01049132">
    <property type="protein sequence ID" value="KKK90371.1"/>
    <property type="molecule type" value="Genomic_DNA"/>
</dbReference>
<sequence length="71" mass="7312">AYWPLIRESVGDGTGDGLDIVGGNNLTATNTPVDGDHPRIIYPVTPQLGYTIPAVAAGGIMTLNTGFWGGV</sequence>
<feature type="non-terminal residue" evidence="1">
    <location>
        <position position="1"/>
    </location>
</feature>
<name>A0A0F9C155_9ZZZZ</name>
<protein>
    <submittedName>
        <fullName evidence="1">Uncharacterized protein</fullName>
    </submittedName>
</protein>
<dbReference type="AlphaFoldDB" id="A0A0F9C155"/>
<accession>A0A0F9C155</accession>
<comment type="caution">
    <text evidence="1">The sequence shown here is derived from an EMBL/GenBank/DDBJ whole genome shotgun (WGS) entry which is preliminary data.</text>
</comment>